<dbReference type="SUPFAM" id="SSF50985">
    <property type="entry name" value="RCC1/BLIP-II"/>
    <property type="match status" value="2"/>
</dbReference>
<dbReference type="InterPro" id="IPR051553">
    <property type="entry name" value="Ran_GTPase-activating"/>
</dbReference>
<reference evidence="1 2" key="1">
    <citation type="submission" date="2019-01" db="EMBL/GenBank/DDBJ databases">
        <title>Lujinxingia litoralis gen. nov., sp. nov. and Lujinxingia sediminis gen. nov., sp. nov., new members in the order Bradymonadales, isolated from coastal sediment.</title>
        <authorList>
            <person name="Li C.-M."/>
        </authorList>
    </citation>
    <scope>NUCLEOTIDE SEQUENCE [LARGE SCALE GENOMIC DNA]</scope>
    <source>
        <strain evidence="1 2">SEH01</strain>
    </source>
</reference>
<dbReference type="PROSITE" id="PS50012">
    <property type="entry name" value="RCC1_3"/>
    <property type="match status" value="3"/>
</dbReference>
<accession>A0ABY0CR37</accession>
<dbReference type="PANTHER" id="PTHR45982">
    <property type="entry name" value="REGULATOR OF CHROMOSOME CONDENSATION"/>
    <property type="match status" value="1"/>
</dbReference>
<dbReference type="Proteomes" id="UP000282926">
    <property type="component" value="Unassembled WGS sequence"/>
</dbReference>
<dbReference type="Pfam" id="PF00415">
    <property type="entry name" value="RCC1"/>
    <property type="match status" value="1"/>
</dbReference>
<dbReference type="Pfam" id="PF13540">
    <property type="entry name" value="RCC1_2"/>
    <property type="match status" value="2"/>
</dbReference>
<evidence type="ECO:0008006" key="3">
    <source>
        <dbReference type="Google" id="ProtNLM"/>
    </source>
</evidence>
<organism evidence="1 2">
    <name type="scientific">Lujinxingia sediminis</name>
    <dbReference type="NCBI Taxonomy" id="2480984"/>
    <lineage>
        <taxon>Bacteria</taxon>
        <taxon>Deltaproteobacteria</taxon>
        <taxon>Bradymonadales</taxon>
        <taxon>Lujinxingiaceae</taxon>
        <taxon>Lujinxingia</taxon>
    </lineage>
</organism>
<dbReference type="Gene3D" id="2.60.40.1080">
    <property type="match status" value="1"/>
</dbReference>
<proteinExistence type="predicted"/>
<dbReference type="RefSeq" id="WP_127780802.1">
    <property type="nucleotide sequence ID" value="NZ_SADD01000011.1"/>
</dbReference>
<name>A0ABY0CR37_9DELT</name>
<evidence type="ECO:0000313" key="2">
    <source>
        <dbReference type="Proteomes" id="UP000282926"/>
    </source>
</evidence>
<evidence type="ECO:0000313" key="1">
    <source>
        <dbReference type="EMBL" id="RVU42531.1"/>
    </source>
</evidence>
<protein>
    <recommendedName>
        <fullName evidence="3">BIG2 domain-containing protein</fullName>
    </recommendedName>
</protein>
<comment type="caution">
    <text evidence="1">The sequence shown here is derived from an EMBL/GenBank/DDBJ whole genome shotgun (WGS) entry which is preliminary data.</text>
</comment>
<gene>
    <name evidence="1" type="ORF">EA187_15155</name>
</gene>
<dbReference type="InterPro" id="IPR000408">
    <property type="entry name" value="Reg_chr_condens"/>
</dbReference>
<dbReference type="PANTHER" id="PTHR45982:SF1">
    <property type="entry name" value="REGULATOR OF CHROMOSOME CONDENSATION"/>
    <property type="match status" value="1"/>
</dbReference>
<dbReference type="InterPro" id="IPR009091">
    <property type="entry name" value="RCC1/BLIP-II"/>
</dbReference>
<sequence length="603" mass="63931">MRWRAGWWVTVCFVGMLLLGGCIEDPDLFQPRGDEDAGVCQPQAIDCVAVGGCGLFEDGCGGEVDCGFCPGEERLMLRPEALVLEVGERARMEVFWRGEAGDRMTEESLRWMSSSDAVEVDALGRVEAVSLGEAEISAEFEDGSARAKARVQVATPLAELRLALVPARVHVADARVVEVSFLDANGDETAPRSVEFSSSDPAVMSVDASGRVYGVASGEAMLRARVGDVEAELAVEVYFEWKDVVAGGAFSCGLSAVGQAYCWGVNTRGQLGDGTLEGRAEPRAVQGDLRFERLSAGQSFACGLSAVGKTYCWGGNGAGQAGVPRTQDTTQVLVPTRLVRRMANGEEDVMLEMFDSAAAYTCGVVASSQGVMCWGVNDNGQIARAPGGEGDAFFDTPMPIGDTSFRAEQVATAHAMACAQRASGEIACWGNQDVMKLEFREDVANIVTSPALLATEVRFDVMEGGAQHFCGLNAAGELFCWGMNPNGELASGDGNDRGAPQLADTTSRYVELAVGTRHGCAITADRARLECWGANDQRQISEDGGKAEAPREVGLGVTGFKAVSAGRTHSCVVTQDGELLCFGRGDEGQTGPGEGWLRTLRRF</sequence>
<dbReference type="PROSITE" id="PS51257">
    <property type="entry name" value="PROKAR_LIPOPROTEIN"/>
    <property type="match status" value="1"/>
</dbReference>
<keyword evidence="2" id="KW-1185">Reference proteome</keyword>
<dbReference type="EMBL" id="SADD01000011">
    <property type="protein sequence ID" value="RVU42531.1"/>
    <property type="molecule type" value="Genomic_DNA"/>
</dbReference>
<dbReference type="Gene3D" id="2.130.10.30">
    <property type="entry name" value="Regulator of chromosome condensation 1/beta-lactamase-inhibitor protein II"/>
    <property type="match status" value="2"/>
</dbReference>